<comment type="function">
    <text evidence="8">Involved in the regulation of shoot development and salicylic acid (SA) homeostasis.</text>
</comment>
<evidence type="ECO:0000313" key="12">
    <source>
        <dbReference type="RefSeq" id="XP_020547148.1"/>
    </source>
</evidence>
<dbReference type="InterPro" id="IPR026992">
    <property type="entry name" value="DIOX_N"/>
</dbReference>
<organism evidence="11 12">
    <name type="scientific">Sesamum indicum</name>
    <name type="common">Oriental sesame</name>
    <name type="synonym">Sesamum orientale</name>
    <dbReference type="NCBI Taxonomy" id="4182"/>
    <lineage>
        <taxon>Eukaryota</taxon>
        <taxon>Viridiplantae</taxon>
        <taxon>Streptophyta</taxon>
        <taxon>Embryophyta</taxon>
        <taxon>Tracheophyta</taxon>
        <taxon>Spermatophyta</taxon>
        <taxon>Magnoliopsida</taxon>
        <taxon>eudicotyledons</taxon>
        <taxon>Gunneridae</taxon>
        <taxon>Pentapetalae</taxon>
        <taxon>asterids</taxon>
        <taxon>lamiids</taxon>
        <taxon>Lamiales</taxon>
        <taxon>Pedaliaceae</taxon>
        <taxon>Sesamum</taxon>
    </lineage>
</organism>
<reference evidence="12" key="1">
    <citation type="submission" date="2025-08" db="UniProtKB">
        <authorList>
            <consortium name="RefSeq"/>
        </authorList>
    </citation>
    <scope>IDENTIFICATION</scope>
</reference>
<dbReference type="GO" id="GO:0002238">
    <property type="term" value="P:response to molecule of fungal origin"/>
    <property type="evidence" value="ECO:0007669"/>
    <property type="project" value="UniProtKB-ARBA"/>
</dbReference>
<accession>A0A8M8UKE5</accession>
<keyword evidence="9" id="KW-0560">Oxidoreductase</keyword>
<dbReference type="OrthoDB" id="627829at2759"/>
<protein>
    <submittedName>
        <fullName evidence="12">Protein DOWNY MILDEW RESISTANCE 6</fullName>
    </submittedName>
</protein>
<dbReference type="GO" id="GO:0016706">
    <property type="term" value="F:2-oxoglutarate-dependent dioxygenase activity"/>
    <property type="evidence" value="ECO:0007669"/>
    <property type="project" value="UniProtKB-ARBA"/>
</dbReference>
<dbReference type="PROSITE" id="PS51471">
    <property type="entry name" value="FE2OG_OXY"/>
    <property type="match status" value="1"/>
</dbReference>
<dbReference type="SUPFAM" id="SSF51197">
    <property type="entry name" value="Clavaminate synthase-like"/>
    <property type="match status" value="1"/>
</dbReference>
<feature type="domain" description="Fe2OG dioxygenase" evidence="10">
    <location>
        <begin position="205"/>
        <end position="304"/>
    </location>
</feature>
<comment type="similarity">
    <text evidence="3 9">Belongs to the iron/ascorbate-dependent oxidoreductase family.</text>
</comment>
<comment type="subcellular location">
    <subcellularLocation>
        <location evidence="2">Cytoplasm</location>
    </subcellularLocation>
    <subcellularLocation>
        <location evidence="1">Nucleus</location>
    </subcellularLocation>
</comment>
<dbReference type="RefSeq" id="XP_020547148.1">
    <property type="nucleotide sequence ID" value="XM_020691489.1"/>
</dbReference>
<dbReference type="InterPro" id="IPR044861">
    <property type="entry name" value="IPNS-like_FE2OG_OXY"/>
</dbReference>
<evidence type="ECO:0000259" key="10">
    <source>
        <dbReference type="PROSITE" id="PS51471"/>
    </source>
</evidence>
<dbReference type="AlphaFoldDB" id="A0A8M8UKE5"/>
<evidence type="ECO:0000256" key="5">
    <source>
        <dbReference type="ARBA" id="ARBA00022723"/>
    </source>
</evidence>
<dbReference type="InterPro" id="IPR005123">
    <property type="entry name" value="Oxoglu/Fe-dep_dioxygenase_dom"/>
</dbReference>
<keyword evidence="5 9" id="KW-0479">Metal-binding</keyword>
<dbReference type="KEGG" id="sind:105179906"/>
<gene>
    <name evidence="12" type="primary">LOC105179906</name>
</gene>
<dbReference type="GO" id="GO:0046872">
    <property type="term" value="F:metal ion binding"/>
    <property type="evidence" value="ECO:0007669"/>
    <property type="project" value="UniProtKB-KW"/>
</dbReference>
<dbReference type="Gene3D" id="2.60.120.330">
    <property type="entry name" value="B-lactam Antibiotic, Isopenicillin N Synthase, Chain"/>
    <property type="match status" value="1"/>
</dbReference>
<dbReference type="GO" id="GO:0009805">
    <property type="term" value="P:coumarin biosynthetic process"/>
    <property type="evidence" value="ECO:0007669"/>
    <property type="project" value="UniProtKB-ARBA"/>
</dbReference>
<evidence type="ECO:0000256" key="3">
    <source>
        <dbReference type="ARBA" id="ARBA00008056"/>
    </source>
</evidence>
<keyword evidence="7" id="KW-0539">Nucleus</keyword>
<dbReference type="Pfam" id="PF03171">
    <property type="entry name" value="2OG-FeII_Oxy"/>
    <property type="match status" value="1"/>
</dbReference>
<dbReference type="Pfam" id="PF14226">
    <property type="entry name" value="DIOX_N"/>
    <property type="match status" value="1"/>
</dbReference>
<keyword evidence="4" id="KW-0963">Cytoplasm</keyword>
<dbReference type="Proteomes" id="UP000504604">
    <property type="component" value="Unplaced"/>
</dbReference>
<dbReference type="InterPro" id="IPR027443">
    <property type="entry name" value="IPNS-like_sf"/>
</dbReference>
<dbReference type="GO" id="GO:0005737">
    <property type="term" value="C:cytoplasm"/>
    <property type="evidence" value="ECO:0007669"/>
    <property type="project" value="UniProtKB-SubCell"/>
</dbReference>
<proteinExistence type="inferred from homology"/>
<dbReference type="GeneID" id="105179906"/>
<evidence type="ECO:0000256" key="2">
    <source>
        <dbReference type="ARBA" id="ARBA00004496"/>
    </source>
</evidence>
<keyword evidence="11" id="KW-1185">Reference proteome</keyword>
<dbReference type="FunFam" id="2.60.120.330:FF:000015">
    <property type="entry name" value="Protein DMR6-LIKE OXYGENASE 1"/>
    <property type="match status" value="1"/>
</dbReference>
<dbReference type="InterPro" id="IPR050295">
    <property type="entry name" value="Plant_2OG-oxidoreductases"/>
</dbReference>
<sequence length="377" mass="42147">MAAKRDTSSGSFTSAMALSEMGLSGVPKRYILPQPQRPAINQRPHCPTTALPVIDLSLLDNPSLRPQVIEQVREACKELGVFQVINHGIQISFTDDALDVAEEFFNLPNEKKMCLASTDVQAPVRYGTSLNHLNDKVQYWRDFIKHYSHPITTWINMWPSEPSSYKTKMGNYAKAAHILHKKLMEVVLESLGLRPDYLQKDTEEGSQVMAVNCYPACPEPNLALGLPPHSDYGSLTIILQNQQGLEIKDSNGEWQSVSLIKEALVVQLGDQLEVLSNGRYKSVIHRAILNSMKQRLSIASLHSMAINKKVIPAPELVDEQHPLSYKEGSFGDFLHFIQDNDILEGRYIDTLKKKPQTGCTKKTAHQAHENVISHSSG</sequence>
<evidence type="ECO:0000256" key="7">
    <source>
        <dbReference type="ARBA" id="ARBA00023242"/>
    </source>
</evidence>
<dbReference type="GO" id="GO:0005634">
    <property type="term" value="C:nucleus"/>
    <property type="evidence" value="ECO:0007669"/>
    <property type="project" value="UniProtKB-SubCell"/>
</dbReference>
<evidence type="ECO:0000313" key="11">
    <source>
        <dbReference type="Proteomes" id="UP000504604"/>
    </source>
</evidence>
<evidence type="ECO:0000256" key="9">
    <source>
        <dbReference type="RuleBase" id="RU003682"/>
    </source>
</evidence>
<name>A0A8M8UKE5_SESIN</name>
<evidence type="ECO:0000256" key="1">
    <source>
        <dbReference type="ARBA" id="ARBA00004123"/>
    </source>
</evidence>
<evidence type="ECO:0000256" key="4">
    <source>
        <dbReference type="ARBA" id="ARBA00022490"/>
    </source>
</evidence>
<keyword evidence="6 9" id="KW-0408">Iron</keyword>
<dbReference type="PANTHER" id="PTHR47991">
    <property type="entry name" value="OXOGLUTARATE/IRON-DEPENDENT DIOXYGENASE"/>
    <property type="match status" value="1"/>
</dbReference>
<evidence type="ECO:0000256" key="6">
    <source>
        <dbReference type="ARBA" id="ARBA00023004"/>
    </source>
</evidence>
<evidence type="ECO:0000256" key="8">
    <source>
        <dbReference type="ARBA" id="ARBA00059922"/>
    </source>
</evidence>